<dbReference type="RefSeq" id="WP_039260261.1">
    <property type="nucleotide sequence ID" value="NZ_JDRY01000173.1"/>
</dbReference>
<dbReference type="AlphaFoldDB" id="A0A0A0HXF1"/>
<reference evidence="1 2" key="1">
    <citation type="submission" date="2014-01" db="EMBL/GenBank/DDBJ databases">
        <title>Plasmidome dynamics in the species complex Clostridium novyi sensu lato converts strains of independent lineages into distinctly different pathogens.</title>
        <authorList>
            <person name="Skarin H."/>
            <person name="Segerman B."/>
        </authorList>
    </citation>
    <scope>NUCLEOTIDE SEQUENCE [LARGE SCALE GENOMIC DNA]</scope>
    <source>
        <strain evidence="1 2">DC5</strain>
    </source>
</reference>
<sequence>MNTIRFLGMSLNVDVEKTKDYYNNLSIKDQCMCDYCKNYRKVAQSFPKKVLSIFDMFGIDYMKVDEISECGGNIKNQLYMCSYYFCGEIIARENNLIKDRYINIGNFRFNLNKDVYVDLKEVPPHVLQLQVWANLPWIL</sequence>
<comment type="caution">
    <text evidence="1">The sequence shown here is derived from an EMBL/GenBank/DDBJ whole genome shotgun (WGS) entry which is preliminary data.</text>
</comment>
<organism evidence="1 2">
    <name type="scientific">Clostridium botulinum C/D str. DC5</name>
    <dbReference type="NCBI Taxonomy" id="1443128"/>
    <lineage>
        <taxon>Bacteria</taxon>
        <taxon>Bacillati</taxon>
        <taxon>Bacillota</taxon>
        <taxon>Clostridia</taxon>
        <taxon>Eubacteriales</taxon>
        <taxon>Clostridiaceae</taxon>
        <taxon>Clostridium</taxon>
    </lineage>
</organism>
<protein>
    <submittedName>
        <fullName evidence="1">Uncharacterized protein</fullName>
    </submittedName>
</protein>
<accession>A0A0A0HXF1</accession>
<evidence type="ECO:0000313" key="1">
    <source>
        <dbReference type="EMBL" id="KGM93078.1"/>
    </source>
</evidence>
<name>A0A0A0HXF1_CLOBO</name>
<dbReference type="Proteomes" id="UP000030014">
    <property type="component" value="Unassembled WGS sequence"/>
</dbReference>
<proteinExistence type="predicted"/>
<dbReference type="EMBL" id="JDRY01000173">
    <property type="protein sequence ID" value="KGM93078.1"/>
    <property type="molecule type" value="Genomic_DNA"/>
</dbReference>
<gene>
    <name evidence="1" type="ORF">Z955_15935</name>
</gene>
<evidence type="ECO:0000313" key="2">
    <source>
        <dbReference type="Proteomes" id="UP000030014"/>
    </source>
</evidence>